<evidence type="ECO:0000313" key="2">
    <source>
        <dbReference type="Proteomes" id="UP001162891"/>
    </source>
</evidence>
<dbReference type="EMBL" id="AP025591">
    <property type="protein sequence ID" value="BDG03333.1"/>
    <property type="molecule type" value="Genomic_DNA"/>
</dbReference>
<accession>A0ABM7WV08</accession>
<dbReference type="Gene3D" id="2.130.10.10">
    <property type="entry name" value="YVTN repeat-like/Quinoprotein amine dehydrogenase"/>
    <property type="match status" value="1"/>
</dbReference>
<organism evidence="1 2">
    <name type="scientific">Anaeromyxobacter oryzae</name>
    <dbReference type="NCBI Taxonomy" id="2918170"/>
    <lineage>
        <taxon>Bacteria</taxon>
        <taxon>Pseudomonadati</taxon>
        <taxon>Myxococcota</taxon>
        <taxon>Myxococcia</taxon>
        <taxon>Myxococcales</taxon>
        <taxon>Cystobacterineae</taxon>
        <taxon>Anaeromyxobacteraceae</taxon>
        <taxon>Anaeromyxobacter</taxon>
    </lineage>
</organism>
<dbReference type="Proteomes" id="UP001162891">
    <property type="component" value="Chromosome"/>
</dbReference>
<proteinExistence type="predicted"/>
<dbReference type="SUPFAM" id="SSF50998">
    <property type="entry name" value="Quinoprotein alcohol dehydrogenase-like"/>
    <property type="match status" value="1"/>
</dbReference>
<protein>
    <submittedName>
        <fullName evidence="1">Uncharacterized protein</fullName>
    </submittedName>
</protein>
<keyword evidence="2" id="KW-1185">Reference proteome</keyword>
<sequence length="530" mass="53741">MKRWMTGVWVLVMGCGTVKDPPTCATSADCPAGEYCASAQGEQRCWPDSHPPVVSGVAVSCLDVAAGEKCPRDGTLRVTATASDAEELAEVRVALTLDPSTAVAMTRTGDTWTADVPLATVPVAAFEATVDATVTARDGARQEASATTAAAIPVTRLRWTTEVEPGQAIALTPAAVMTDGTVVVAGSNGKVYFVKPDGTRAHDPVTVGSGQAISAAPAIGTKAIWVGSEDAWLRGLALDGSGALAGVAVNSEGAIRGSVAVFTEATKEWGFVASASGRLAAASTGLDTARSGATSAYVVGPAVDSAGRVFAASSGANSTVREFLFDGAFTDQWVTSSPVVGVNVSAAIALDRSGNVITGSQDKKINLTTVVGGTSTIATVSDAIVDSPIILPNGDIIVGDQSGALHRLSSDGTALWTPARNLGAAVLSPMLLAGTSATLLVPTRAGTLYALDGSGAEIWHRSLGTGAELRSGNIHTRPGQPAGHVVSTAYYPTSDGKLHAVIVDGQLDTSAPWPKAFHDPRNTSNAGTAP</sequence>
<gene>
    <name evidence="1" type="ORF">AMOR_23290</name>
</gene>
<dbReference type="SMART" id="SM00564">
    <property type="entry name" value="PQQ"/>
    <property type="match status" value="2"/>
</dbReference>
<dbReference type="RefSeq" id="WP_248361253.1">
    <property type="nucleotide sequence ID" value="NZ_AP025591.1"/>
</dbReference>
<evidence type="ECO:0000313" key="1">
    <source>
        <dbReference type="EMBL" id="BDG03333.1"/>
    </source>
</evidence>
<dbReference type="PROSITE" id="PS51257">
    <property type="entry name" value="PROKAR_LIPOPROTEIN"/>
    <property type="match status" value="1"/>
</dbReference>
<dbReference type="InterPro" id="IPR011047">
    <property type="entry name" value="Quinoprotein_ADH-like_sf"/>
</dbReference>
<reference evidence="2" key="1">
    <citation type="journal article" date="2022" name="Int. J. Syst. Evol. Microbiol.">
        <title>Anaeromyxobacter oryzae sp. nov., Anaeromyxobacter diazotrophicus sp. nov. and Anaeromyxobacter paludicola sp. nov., isolated from paddy soils.</title>
        <authorList>
            <person name="Itoh H."/>
            <person name="Xu Z."/>
            <person name="Mise K."/>
            <person name="Masuda Y."/>
            <person name="Ushijima N."/>
            <person name="Hayakawa C."/>
            <person name="Shiratori Y."/>
            <person name="Senoo K."/>
        </authorList>
    </citation>
    <scope>NUCLEOTIDE SEQUENCE [LARGE SCALE GENOMIC DNA]</scope>
    <source>
        <strain evidence="2">Red232</strain>
    </source>
</reference>
<dbReference type="InterPro" id="IPR018391">
    <property type="entry name" value="PQQ_b-propeller_rpt"/>
</dbReference>
<name>A0ABM7WV08_9BACT</name>
<dbReference type="InterPro" id="IPR015943">
    <property type="entry name" value="WD40/YVTN_repeat-like_dom_sf"/>
</dbReference>